<evidence type="ECO:0000256" key="1">
    <source>
        <dbReference type="SAM" id="MobiDB-lite"/>
    </source>
</evidence>
<feature type="compositionally biased region" description="Basic and acidic residues" evidence="1">
    <location>
        <begin position="336"/>
        <end position="347"/>
    </location>
</feature>
<feature type="compositionally biased region" description="Basic and acidic residues" evidence="1">
    <location>
        <begin position="105"/>
        <end position="114"/>
    </location>
</feature>
<feature type="compositionally biased region" description="Low complexity" evidence="1">
    <location>
        <begin position="368"/>
        <end position="379"/>
    </location>
</feature>
<reference evidence="2" key="1">
    <citation type="submission" date="2014-11" db="EMBL/GenBank/DDBJ databases">
        <authorList>
            <person name="Otto D Thomas"/>
            <person name="Naeem Raeece"/>
        </authorList>
    </citation>
    <scope>NUCLEOTIDE SEQUENCE</scope>
</reference>
<feature type="compositionally biased region" description="Pro residues" evidence="1">
    <location>
        <begin position="416"/>
        <end position="435"/>
    </location>
</feature>
<sequence>MRQGGGANRGGGVGPRYQLTAQSSPHPITGETQWTIADAPPYPPPGASSSSSASGGAVTGRYVPKAAVDGLLDSVRNRLDLLQIKVDDVDARTERSLEDLQQARGGDRAGERQEPPPVPPGFVQGLSPVQIPPRQQSGPPSRFPHSEGPERAQAQMGGRVSHTQTQTPIQPQLPSRPLSRQQEDLLSPSRTPSYPAPGRSRIGPPLQPPPSYVPVPQHDYAGEARTDRREVRFPGPGGVPYPGPGGVPYPGPGDVRCPGPGEARYPGPGEARYPGPGETRYPDVGDIRYPGPVEARYLDPGEVSYPDPREPGGYPDPPGEIRYADPGDVRLLSEQPGERERERERRIRPFLHHNAPPPSWRGFPPPSGLGSSSASRSAWGEGGSQQGYPGEERKPVVSQQQTLIMPSLPRDGHTQPPFPPPSYPPDYPPPHYNDP</sequence>
<feature type="compositionally biased region" description="Polar residues" evidence="1">
    <location>
        <begin position="19"/>
        <end position="35"/>
    </location>
</feature>
<feature type="compositionally biased region" description="Low complexity" evidence="1">
    <location>
        <begin position="163"/>
        <end position="173"/>
    </location>
</feature>
<feature type="compositionally biased region" description="Basic and acidic residues" evidence="1">
    <location>
        <begin position="220"/>
        <end position="232"/>
    </location>
</feature>
<feature type="compositionally biased region" description="Pro residues" evidence="1">
    <location>
        <begin position="237"/>
        <end position="251"/>
    </location>
</feature>
<gene>
    <name evidence="2" type="ORF">Cvel_6597</name>
</gene>
<evidence type="ECO:0000313" key="2">
    <source>
        <dbReference type="EMBL" id="CEM42609.1"/>
    </source>
</evidence>
<feature type="region of interest" description="Disordered" evidence="1">
    <location>
        <begin position="1"/>
        <end position="58"/>
    </location>
</feature>
<accession>A0A0G4HEV3</accession>
<dbReference type="EMBL" id="CDMZ01002493">
    <property type="protein sequence ID" value="CEM42609.1"/>
    <property type="molecule type" value="Genomic_DNA"/>
</dbReference>
<feature type="compositionally biased region" description="Basic and acidic residues" evidence="1">
    <location>
        <begin position="83"/>
        <end position="98"/>
    </location>
</feature>
<feature type="region of interest" description="Disordered" evidence="1">
    <location>
        <begin position="83"/>
        <end position="435"/>
    </location>
</feature>
<feature type="compositionally biased region" description="Pro residues" evidence="1">
    <location>
        <begin position="355"/>
        <end position="367"/>
    </location>
</feature>
<feature type="compositionally biased region" description="Gly residues" evidence="1">
    <location>
        <begin position="1"/>
        <end position="14"/>
    </location>
</feature>
<dbReference type="VEuPathDB" id="CryptoDB:Cvel_6597"/>
<organism evidence="2">
    <name type="scientific">Chromera velia CCMP2878</name>
    <dbReference type="NCBI Taxonomy" id="1169474"/>
    <lineage>
        <taxon>Eukaryota</taxon>
        <taxon>Sar</taxon>
        <taxon>Alveolata</taxon>
        <taxon>Colpodellida</taxon>
        <taxon>Chromeraceae</taxon>
        <taxon>Chromera</taxon>
    </lineage>
</organism>
<name>A0A0G4HEV3_9ALVE</name>
<feature type="compositionally biased region" description="Low complexity" evidence="1">
    <location>
        <begin position="47"/>
        <end position="56"/>
    </location>
</feature>
<proteinExistence type="predicted"/>
<dbReference type="AlphaFoldDB" id="A0A0G4HEV3"/>
<protein>
    <submittedName>
        <fullName evidence="2">Uncharacterized protein</fullName>
    </submittedName>
</protein>